<organism evidence="6 7">
    <name type="scientific">Oceanibacterium hippocampi</name>
    <dbReference type="NCBI Taxonomy" id="745714"/>
    <lineage>
        <taxon>Bacteria</taxon>
        <taxon>Pseudomonadati</taxon>
        <taxon>Pseudomonadota</taxon>
        <taxon>Alphaproteobacteria</taxon>
        <taxon>Sneathiellales</taxon>
        <taxon>Sneathiellaceae</taxon>
        <taxon>Oceanibacterium</taxon>
    </lineage>
</organism>
<dbReference type="EMBL" id="FWFR01000001">
    <property type="protein sequence ID" value="SLN37941.1"/>
    <property type="molecule type" value="Genomic_DNA"/>
</dbReference>
<evidence type="ECO:0000256" key="3">
    <source>
        <dbReference type="ARBA" id="ARBA00022643"/>
    </source>
</evidence>
<dbReference type="FunCoup" id="A0A1Y5SCZ0">
    <property type="interactions" value="6"/>
</dbReference>
<dbReference type="InterPro" id="IPR008254">
    <property type="entry name" value="Flavodoxin/NO_synth"/>
</dbReference>
<reference evidence="6 7" key="1">
    <citation type="submission" date="2017-03" db="EMBL/GenBank/DDBJ databases">
        <authorList>
            <person name="Afonso C.L."/>
            <person name="Miller P.J."/>
            <person name="Scott M.A."/>
            <person name="Spackman E."/>
            <person name="Goraichik I."/>
            <person name="Dimitrov K.M."/>
            <person name="Suarez D.L."/>
            <person name="Swayne D.E."/>
        </authorList>
    </citation>
    <scope>NUCLEOTIDE SEQUENCE [LARGE SCALE GENOMIC DNA]</scope>
    <source>
        <strain evidence="6 7">CECT 7691</strain>
    </source>
</reference>
<accession>A0A1Y5SCZ0</accession>
<dbReference type="PRINTS" id="PR00369">
    <property type="entry name" value="FLAVODOXIN"/>
</dbReference>
<comment type="cofactor">
    <cofactor evidence="1">
        <name>FMN</name>
        <dbReference type="ChEBI" id="CHEBI:58210"/>
    </cofactor>
</comment>
<keyword evidence="4" id="KW-0813">Transport</keyword>
<dbReference type="PANTHER" id="PTHR19384:SF128">
    <property type="entry name" value="NADPH OXIDOREDUCTASE A"/>
    <property type="match status" value="1"/>
</dbReference>
<protein>
    <submittedName>
        <fullName evidence="6">Cindoxin</fullName>
    </submittedName>
</protein>
<evidence type="ECO:0000313" key="7">
    <source>
        <dbReference type="Proteomes" id="UP000193200"/>
    </source>
</evidence>
<evidence type="ECO:0000256" key="1">
    <source>
        <dbReference type="ARBA" id="ARBA00001917"/>
    </source>
</evidence>
<name>A0A1Y5SCZ0_9PROT</name>
<dbReference type="Proteomes" id="UP000193200">
    <property type="component" value="Unassembled WGS sequence"/>
</dbReference>
<dbReference type="PANTHER" id="PTHR19384">
    <property type="entry name" value="NITRIC OXIDE SYNTHASE-RELATED"/>
    <property type="match status" value="1"/>
</dbReference>
<keyword evidence="3" id="KW-0288">FMN</keyword>
<evidence type="ECO:0000313" key="6">
    <source>
        <dbReference type="EMBL" id="SLN37941.1"/>
    </source>
</evidence>
<feature type="domain" description="Flavodoxin-like" evidence="5">
    <location>
        <begin position="5"/>
        <end position="148"/>
    </location>
</feature>
<evidence type="ECO:0000256" key="4">
    <source>
        <dbReference type="ARBA" id="ARBA00022982"/>
    </source>
</evidence>
<keyword evidence="7" id="KW-1185">Reference proteome</keyword>
<sequence length="159" mass="16728">MAKHVTILVGTMTGTAEIVAEEIKAMLDAETAIGSEIHPMDSLDAGILAAGGDFLIVTSTYGQGDVPDNARGFFEDVARTRPDLEQVRFAVAGLGDSTYQDTFNHAGEKFEVLLTGLGATRVAGRLKHDASGDTLAEDAAVEWARDAVASFEEARAEAA</sequence>
<evidence type="ECO:0000259" key="5">
    <source>
        <dbReference type="PROSITE" id="PS50902"/>
    </source>
</evidence>
<dbReference type="GO" id="GO:0050660">
    <property type="term" value="F:flavin adenine dinucleotide binding"/>
    <property type="evidence" value="ECO:0007669"/>
    <property type="project" value="TreeGrafter"/>
</dbReference>
<dbReference type="InParanoid" id="A0A1Y5SCZ0"/>
<gene>
    <name evidence="6" type="primary">cinC</name>
    <name evidence="6" type="ORF">OCH7691_01555</name>
</gene>
<keyword evidence="2" id="KW-0285">Flavoprotein</keyword>
<proteinExistence type="predicted"/>
<dbReference type="InterPro" id="IPR029039">
    <property type="entry name" value="Flavoprotein-like_sf"/>
</dbReference>
<dbReference type="InterPro" id="IPR001094">
    <property type="entry name" value="Flavdoxin-like"/>
</dbReference>
<dbReference type="GO" id="GO:0005829">
    <property type="term" value="C:cytosol"/>
    <property type="evidence" value="ECO:0007669"/>
    <property type="project" value="TreeGrafter"/>
</dbReference>
<dbReference type="Gene3D" id="3.40.50.360">
    <property type="match status" value="1"/>
</dbReference>
<dbReference type="GO" id="GO:0010181">
    <property type="term" value="F:FMN binding"/>
    <property type="evidence" value="ECO:0007669"/>
    <property type="project" value="InterPro"/>
</dbReference>
<dbReference type="Pfam" id="PF00258">
    <property type="entry name" value="Flavodoxin_1"/>
    <property type="match status" value="1"/>
</dbReference>
<dbReference type="PROSITE" id="PS50902">
    <property type="entry name" value="FLAVODOXIN_LIKE"/>
    <property type="match status" value="1"/>
</dbReference>
<evidence type="ECO:0000256" key="2">
    <source>
        <dbReference type="ARBA" id="ARBA00022630"/>
    </source>
</evidence>
<dbReference type="GO" id="GO:0016491">
    <property type="term" value="F:oxidoreductase activity"/>
    <property type="evidence" value="ECO:0007669"/>
    <property type="project" value="TreeGrafter"/>
</dbReference>
<keyword evidence="4" id="KW-0249">Electron transport</keyword>
<dbReference type="AlphaFoldDB" id="A0A1Y5SCZ0"/>
<dbReference type="SUPFAM" id="SSF52218">
    <property type="entry name" value="Flavoproteins"/>
    <property type="match status" value="1"/>
</dbReference>